<dbReference type="AlphaFoldDB" id="A0A3M7LZ71"/>
<protein>
    <submittedName>
        <fullName evidence="2">Uncharacterized protein</fullName>
    </submittedName>
</protein>
<feature type="compositionally biased region" description="Polar residues" evidence="1">
    <location>
        <begin position="358"/>
        <end position="371"/>
    </location>
</feature>
<dbReference type="OrthoDB" id="5359669at2759"/>
<name>A0A3M7LZ71_9PLEO</name>
<sequence>MGLNYYASSPTVVLPPQQPQAYFSHHQSASSPMGNMRPKYPTPPSLNYLAAASNATAGRKRSIADVDEPEENLPVGSIITQSPSKPKAEPVYGPGMTLIYPGEPGYSMAAESQSGTWYEEKIEKEEKAEAVRPIAISRKSVRMSPTTNAQVPSLNDMDAQKTEELIDDNGTTINKLITSLGVGWKNVMSNPNLREAARAYARVIERHFDFTDALVMLEKESINAYLVRAKQHGVQGYWLFSDSLQWCQLVGWSLERTVNNLMFGSTPRVEGERINARQLTPTPSGPVAASIPQPAAAIPAAAGDVDAMEILKMATRFIEHGIAYAPSATERTAAQQREHVAHNASPSTPTPLPGRQSHAPTSTSPQVRHYR</sequence>
<keyword evidence="3" id="KW-1185">Reference proteome</keyword>
<feature type="region of interest" description="Disordered" evidence="1">
    <location>
        <begin position="17"/>
        <end position="38"/>
    </location>
</feature>
<dbReference type="Proteomes" id="UP000265663">
    <property type="component" value="Unassembled WGS sequence"/>
</dbReference>
<proteinExistence type="predicted"/>
<feature type="compositionally biased region" description="Polar residues" evidence="1">
    <location>
        <begin position="19"/>
        <end position="33"/>
    </location>
</feature>
<dbReference type="EMBL" id="KE747810">
    <property type="protein sequence ID" value="RMZ67545.1"/>
    <property type="molecule type" value="Genomic_DNA"/>
</dbReference>
<evidence type="ECO:0000313" key="2">
    <source>
        <dbReference type="EMBL" id="RMZ67545.1"/>
    </source>
</evidence>
<evidence type="ECO:0000313" key="3">
    <source>
        <dbReference type="Proteomes" id="UP000265663"/>
    </source>
</evidence>
<accession>A0A3M7LZ71</accession>
<evidence type="ECO:0000256" key="1">
    <source>
        <dbReference type="SAM" id="MobiDB-lite"/>
    </source>
</evidence>
<feature type="region of interest" description="Disordered" evidence="1">
    <location>
        <begin position="330"/>
        <end position="371"/>
    </location>
</feature>
<reference evidence="2 3" key="1">
    <citation type="journal article" date="2014" name="PLoS ONE">
        <title>De novo Genome Assembly of the Fungal Plant Pathogen Pyrenophora semeniperda.</title>
        <authorList>
            <person name="Soliai M.M."/>
            <person name="Meyer S.E."/>
            <person name="Udall J.A."/>
            <person name="Elzinga D.E."/>
            <person name="Hermansen R.A."/>
            <person name="Bodily P.M."/>
            <person name="Hart A.A."/>
            <person name="Coleman C.E."/>
        </authorList>
    </citation>
    <scope>NUCLEOTIDE SEQUENCE [LARGE SCALE GENOMIC DNA]</scope>
    <source>
        <strain evidence="2 3">CCB06</strain>
        <tissue evidence="2">Mycelium</tissue>
    </source>
</reference>
<gene>
    <name evidence="2" type="ORF">GMOD_00001484</name>
</gene>
<organism evidence="2 3">
    <name type="scientific">Pyrenophora seminiperda CCB06</name>
    <dbReference type="NCBI Taxonomy" id="1302712"/>
    <lineage>
        <taxon>Eukaryota</taxon>
        <taxon>Fungi</taxon>
        <taxon>Dikarya</taxon>
        <taxon>Ascomycota</taxon>
        <taxon>Pezizomycotina</taxon>
        <taxon>Dothideomycetes</taxon>
        <taxon>Pleosporomycetidae</taxon>
        <taxon>Pleosporales</taxon>
        <taxon>Pleosporineae</taxon>
        <taxon>Pleosporaceae</taxon>
        <taxon>Pyrenophora</taxon>
    </lineage>
</organism>